<dbReference type="GO" id="GO:0004636">
    <property type="term" value="F:phosphoribosyl-ATP diphosphatase activity"/>
    <property type="evidence" value="ECO:0007669"/>
    <property type="project" value="UniProtKB-EC"/>
</dbReference>
<keyword evidence="8" id="KW-0368">Histidine biosynthesis</keyword>
<name>A0A484H5B0_9ZZZZ</name>
<dbReference type="EMBL" id="LR026963">
    <property type="protein sequence ID" value="VBB69099.1"/>
    <property type="molecule type" value="Genomic_DNA"/>
</dbReference>
<accession>A0A484H5B0</accession>
<proteinExistence type="inferred from homology"/>
<keyword evidence="6 9" id="KW-0378">Hydrolase</keyword>
<evidence type="ECO:0000313" key="9">
    <source>
        <dbReference type="EMBL" id="VBB69099.1"/>
    </source>
</evidence>
<evidence type="ECO:0000256" key="1">
    <source>
        <dbReference type="ARBA" id="ARBA00001460"/>
    </source>
</evidence>
<dbReference type="EC" id="3.6.1.31" evidence="3"/>
<gene>
    <name evidence="9" type="ORF">RIEGSTA812A_PEG_572</name>
</gene>
<evidence type="ECO:0000256" key="3">
    <source>
        <dbReference type="ARBA" id="ARBA00012414"/>
    </source>
</evidence>
<keyword evidence="7" id="KW-0067">ATP-binding</keyword>
<reference evidence="9" key="1">
    <citation type="submission" date="2018-10" db="EMBL/GenBank/DDBJ databases">
        <authorList>
            <person name="Gruber-Vodicka H."/>
            <person name="Jaeckle O."/>
        </authorList>
    </citation>
    <scope>NUCLEOTIDE SEQUENCE</scope>
</reference>
<dbReference type="UniPathway" id="UPA00031">
    <property type="reaction ID" value="UER00007"/>
</dbReference>
<dbReference type="SUPFAM" id="SSF101386">
    <property type="entry name" value="all-alpha NTP pyrophosphatases"/>
    <property type="match status" value="1"/>
</dbReference>
<dbReference type="GO" id="GO:0000105">
    <property type="term" value="P:L-histidine biosynthetic process"/>
    <property type="evidence" value="ECO:0007669"/>
    <property type="project" value="UniProtKB-UniPathway"/>
</dbReference>
<keyword evidence="4" id="KW-0028">Amino-acid biosynthesis</keyword>
<dbReference type="PANTHER" id="PTHR42945:SF1">
    <property type="entry name" value="HISTIDINE BIOSYNTHESIS BIFUNCTIONAL PROTEIN HIS7"/>
    <property type="match status" value="1"/>
</dbReference>
<sequence>MNGVASIIDRLYEVVVHRKGEMSDQSYTAALFASGRVRIAQKLGEEALETALATLTEGSERVVYESADLLYHLTVLWADVGIHPKEVWCELEKRFGRSGLQKRPEK</sequence>
<dbReference type="InterPro" id="IPR021130">
    <property type="entry name" value="PRib-ATP_PPHydrolase-like"/>
</dbReference>
<protein>
    <recommendedName>
        <fullName evidence="3">phosphoribosyl-ATP diphosphatase</fullName>
        <ecNumber evidence="3">3.6.1.31</ecNumber>
    </recommendedName>
</protein>
<dbReference type="InterPro" id="IPR008179">
    <property type="entry name" value="HisE"/>
</dbReference>
<evidence type="ECO:0000256" key="5">
    <source>
        <dbReference type="ARBA" id="ARBA00022741"/>
    </source>
</evidence>
<dbReference type="GO" id="GO:0005524">
    <property type="term" value="F:ATP binding"/>
    <property type="evidence" value="ECO:0007669"/>
    <property type="project" value="UniProtKB-KW"/>
</dbReference>
<organism evidence="9">
    <name type="scientific">invertebrate metagenome</name>
    <dbReference type="NCBI Taxonomy" id="1711999"/>
    <lineage>
        <taxon>unclassified sequences</taxon>
        <taxon>metagenomes</taxon>
        <taxon>organismal metagenomes</taxon>
    </lineage>
</organism>
<evidence type="ECO:0000256" key="8">
    <source>
        <dbReference type="ARBA" id="ARBA00023102"/>
    </source>
</evidence>
<evidence type="ECO:0000256" key="6">
    <source>
        <dbReference type="ARBA" id="ARBA00022801"/>
    </source>
</evidence>
<evidence type="ECO:0000256" key="4">
    <source>
        <dbReference type="ARBA" id="ARBA00022605"/>
    </source>
</evidence>
<comment type="pathway">
    <text evidence="2">Amino-acid biosynthesis; L-histidine biosynthesis; L-histidine from 5-phospho-alpha-D-ribose 1-diphosphate: step 2/9.</text>
</comment>
<evidence type="ECO:0000256" key="7">
    <source>
        <dbReference type="ARBA" id="ARBA00022840"/>
    </source>
</evidence>
<keyword evidence="5" id="KW-0547">Nucleotide-binding</keyword>
<dbReference type="HAMAP" id="MF_01020">
    <property type="entry name" value="HisE"/>
    <property type="match status" value="1"/>
</dbReference>
<dbReference type="AlphaFoldDB" id="A0A484H5B0"/>
<dbReference type="CDD" id="cd11534">
    <property type="entry name" value="NTP-PPase_HisIE_like"/>
    <property type="match status" value="1"/>
</dbReference>
<comment type="catalytic activity">
    <reaction evidence="1">
        <text>1-(5-phospho-beta-D-ribosyl)-ATP + H2O = 1-(5-phospho-beta-D-ribosyl)-5'-AMP + diphosphate + H(+)</text>
        <dbReference type="Rhea" id="RHEA:22828"/>
        <dbReference type="ChEBI" id="CHEBI:15377"/>
        <dbReference type="ChEBI" id="CHEBI:15378"/>
        <dbReference type="ChEBI" id="CHEBI:33019"/>
        <dbReference type="ChEBI" id="CHEBI:59457"/>
        <dbReference type="ChEBI" id="CHEBI:73183"/>
        <dbReference type="EC" id="3.6.1.31"/>
    </reaction>
</comment>
<dbReference type="Pfam" id="PF01503">
    <property type="entry name" value="PRA-PH"/>
    <property type="match status" value="1"/>
</dbReference>
<dbReference type="PANTHER" id="PTHR42945">
    <property type="entry name" value="HISTIDINE BIOSYNTHESIS BIFUNCTIONAL PROTEIN"/>
    <property type="match status" value="1"/>
</dbReference>
<dbReference type="NCBIfam" id="TIGR03188">
    <property type="entry name" value="histidine_hisI"/>
    <property type="match status" value="1"/>
</dbReference>
<dbReference type="Gene3D" id="1.10.287.1080">
    <property type="entry name" value="MazG-like"/>
    <property type="match status" value="1"/>
</dbReference>
<evidence type="ECO:0000256" key="2">
    <source>
        <dbReference type="ARBA" id="ARBA00005204"/>
    </source>
</evidence>